<reference evidence="3" key="2">
    <citation type="submission" date="2021-01" db="UniProtKB">
        <authorList>
            <consortium name="EnsemblMetazoa"/>
        </authorList>
    </citation>
    <scope>IDENTIFICATION</scope>
</reference>
<dbReference type="InParanoid" id="A0A7M7G0W2"/>
<dbReference type="GeneID" id="754845"/>
<evidence type="ECO:0000256" key="1">
    <source>
        <dbReference type="SAM" id="MobiDB-lite"/>
    </source>
</evidence>
<name>A0A7M7G0W2_STRPU</name>
<keyword evidence="2" id="KW-1133">Transmembrane helix</keyword>
<dbReference type="GO" id="GO:0016020">
    <property type="term" value="C:membrane"/>
    <property type="evidence" value="ECO:0000318"/>
    <property type="project" value="GO_Central"/>
</dbReference>
<feature type="transmembrane region" description="Helical" evidence="2">
    <location>
        <begin position="331"/>
        <end position="356"/>
    </location>
</feature>
<feature type="transmembrane region" description="Helical" evidence="2">
    <location>
        <begin position="265"/>
        <end position="283"/>
    </location>
</feature>
<dbReference type="AlphaFoldDB" id="A0A7M7G0W2"/>
<organism evidence="3 4">
    <name type="scientific">Strongylocentrotus purpuratus</name>
    <name type="common">Purple sea urchin</name>
    <dbReference type="NCBI Taxonomy" id="7668"/>
    <lineage>
        <taxon>Eukaryota</taxon>
        <taxon>Metazoa</taxon>
        <taxon>Echinodermata</taxon>
        <taxon>Eleutherozoa</taxon>
        <taxon>Echinozoa</taxon>
        <taxon>Echinoidea</taxon>
        <taxon>Euechinoidea</taxon>
        <taxon>Echinacea</taxon>
        <taxon>Camarodonta</taxon>
        <taxon>Echinidea</taxon>
        <taxon>Strongylocentrotidae</taxon>
        <taxon>Strongylocentrotus</taxon>
    </lineage>
</organism>
<dbReference type="PANTHER" id="PTHR12242">
    <property type="entry name" value="OS02G0130600 PROTEIN-RELATED"/>
    <property type="match status" value="1"/>
</dbReference>
<dbReference type="EnsemblMetazoa" id="XM_001187320">
    <property type="protein sequence ID" value="XP_001187320"/>
    <property type="gene ID" value="LOC754845"/>
</dbReference>
<dbReference type="OMA" id="NGRWFIY"/>
<evidence type="ECO:0008006" key="5">
    <source>
        <dbReference type="Google" id="ProtNLM"/>
    </source>
</evidence>
<protein>
    <recommendedName>
        <fullName evidence="5">Protein rolling stone</fullName>
    </recommendedName>
</protein>
<dbReference type="PANTHER" id="PTHR12242:SF1">
    <property type="entry name" value="MYND-TYPE DOMAIN-CONTAINING PROTEIN"/>
    <property type="match status" value="1"/>
</dbReference>
<evidence type="ECO:0000256" key="2">
    <source>
        <dbReference type="SAM" id="Phobius"/>
    </source>
</evidence>
<proteinExistence type="predicted"/>
<dbReference type="RefSeq" id="XP_001187320.3">
    <property type="nucleotide sequence ID" value="XM_001187320.4"/>
</dbReference>
<feature type="transmembrane region" description="Helical" evidence="2">
    <location>
        <begin position="223"/>
        <end position="245"/>
    </location>
</feature>
<dbReference type="Proteomes" id="UP000007110">
    <property type="component" value="Unassembled WGS sequence"/>
</dbReference>
<evidence type="ECO:0000313" key="3">
    <source>
        <dbReference type="EnsemblMetazoa" id="XP_001187320"/>
    </source>
</evidence>
<sequence>MPCSLCGCLSLTYMTRPRYPFANSIVLVLLFFNPAKQEFQVLKTIESSSAQFMFLKQKMAEQRSCCRRIPVKREDFGLNWKAPQDFARSQWPIPGWSYQIYRVLFMVYLVVWMTMNTTWQVESIGALYLIYLTNWSFIILTVYGIVAALSSVFFFCGSKKRQKTTADVCKVEEGIVNPSFVADDEMPNMEGNGSPKTNPSSSSINATKSANEESRSNPWYFKLTWILFNINIAIAPLVSIVYWALLHDYSNDDGSRDPLGDGVNVNVHGMNSVLIVIDLFVSAHPIRITHIVYVIMYSLVYTVFSLIFWAAGGVDPYGNRYIYPILNWEDIPGLTCAYLLGLAVVLFVVQCLMYTLYRLRLFLAGRCCKTK</sequence>
<dbReference type="OrthoDB" id="419711at2759"/>
<keyword evidence="2" id="KW-0472">Membrane</keyword>
<feature type="transmembrane region" description="Helical" evidence="2">
    <location>
        <begin position="290"/>
        <end position="311"/>
    </location>
</feature>
<dbReference type="Pfam" id="PF21534">
    <property type="entry name" value="Rost"/>
    <property type="match status" value="1"/>
</dbReference>
<feature type="region of interest" description="Disordered" evidence="1">
    <location>
        <begin position="181"/>
        <end position="210"/>
    </location>
</feature>
<keyword evidence="2" id="KW-0812">Transmembrane</keyword>
<feature type="transmembrane region" description="Helical" evidence="2">
    <location>
        <begin position="98"/>
        <end position="115"/>
    </location>
</feature>
<dbReference type="KEGG" id="spu:754845"/>
<feature type="compositionally biased region" description="Polar residues" evidence="1">
    <location>
        <begin position="194"/>
        <end position="209"/>
    </location>
</feature>
<feature type="transmembrane region" description="Helical" evidence="2">
    <location>
        <begin position="135"/>
        <end position="156"/>
    </location>
</feature>
<evidence type="ECO:0000313" key="4">
    <source>
        <dbReference type="Proteomes" id="UP000007110"/>
    </source>
</evidence>
<dbReference type="InterPro" id="IPR049352">
    <property type="entry name" value="Rost"/>
</dbReference>
<reference evidence="4" key="1">
    <citation type="submission" date="2015-02" db="EMBL/GenBank/DDBJ databases">
        <title>Genome sequencing for Strongylocentrotus purpuratus.</title>
        <authorList>
            <person name="Murali S."/>
            <person name="Liu Y."/>
            <person name="Vee V."/>
            <person name="English A."/>
            <person name="Wang M."/>
            <person name="Skinner E."/>
            <person name="Han Y."/>
            <person name="Muzny D.M."/>
            <person name="Worley K.C."/>
            <person name="Gibbs R.A."/>
        </authorList>
    </citation>
    <scope>NUCLEOTIDE SEQUENCE</scope>
</reference>
<keyword evidence="4" id="KW-1185">Reference proteome</keyword>
<accession>A0A7M7G0W2</accession>